<accession>X1JD29</accession>
<dbReference type="EMBL" id="BARU01026503">
    <property type="protein sequence ID" value="GAH76259.1"/>
    <property type="molecule type" value="Genomic_DNA"/>
</dbReference>
<reference evidence="1" key="1">
    <citation type="journal article" date="2014" name="Front. Microbiol.">
        <title>High frequency of phylogenetically diverse reductive dehalogenase-homologous genes in deep subseafloor sedimentary metagenomes.</title>
        <authorList>
            <person name="Kawai M."/>
            <person name="Futagami T."/>
            <person name="Toyoda A."/>
            <person name="Takaki Y."/>
            <person name="Nishi S."/>
            <person name="Hori S."/>
            <person name="Arai W."/>
            <person name="Tsubouchi T."/>
            <person name="Morono Y."/>
            <person name="Uchiyama I."/>
            <person name="Ito T."/>
            <person name="Fujiyama A."/>
            <person name="Inagaki F."/>
            <person name="Takami H."/>
        </authorList>
    </citation>
    <scope>NUCLEOTIDE SEQUENCE</scope>
    <source>
        <strain evidence="1">Expedition CK06-06</strain>
    </source>
</reference>
<organism evidence="1">
    <name type="scientific">marine sediment metagenome</name>
    <dbReference type="NCBI Taxonomy" id="412755"/>
    <lineage>
        <taxon>unclassified sequences</taxon>
        <taxon>metagenomes</taxon>
        <taxon>ecological metagenomes</taxon>
    </lineage>
</organism>
<dbReference type="AlphaFoldDB" id="X1JD29"/>
<feature type="non-terminal residue" evidence="1">
    <location>
        <position position="1"/>
    </location>
</feature>
<protein>
    <submittedName>
        <fullName evidence="1">Uncharacterized protein</fullName>
    </submittedName>
</protein>
<sequence length="148" mass="17447">DRDKKLSLVYRIKEKYEFERQGKWHSFIDVKALSSMRAVWNYAKKHCYNAGFGSSDEASLNNAIMWLYKKKSFNMSGEFREKFIEFIKTLRSSKVVGQKTLDGVLLKDWIFSLLGVFSFSDLKISKDPPDWRFDVDPELVHSLMNRFV</sequence>
<comment type="caution">
    <text evidence="1">The sequence shown here is derived from an EMBL/GenBank/DDBJ whole genome shotgun (WGS) entry which is preliminary data.</text>
</comment>
<evidence type="ECO:0000313" key="1">
    <source>
        <dbReference type="EMBL" id="GAH76259.1"/>
    </source>
</evidence>
<gene>
    <name evidence="1" type="ORF">S03H2_42557</name>
</gene>
<name>X1JD29_9ZZZZ</name>
<proteinExistence type="predicted"/>